<proteinExistence type="predicted"/>
<gene>
    <name evidence="1" type="ORF">SAMN05216354_0476</name>
</gene>
<reference evidence="1 2" key="1">
    <citation type="submission" date="2016-10" db="EMBL/GenBank/DDBJ databases">
        <authorList>
            <person name="de Groot N.N."/>
        </authorList>
    </citation>
    <scope>NUCLEOTIDE SEQUENCE [LARGE SCALE GENOMIC DNA]</scope>
    <source>
        <strain evidence="1 2">AR32</strain>
    </source>
</reference>
<protein>
    <submittedName>
        <fullName evidence="1">Uncharacterized protein</fullName>
    </submittedName>
</protein>
<name>A0A1H5S2C5_XYLRU</name>
<dbReference type="EMBL" id="FNUV01000001">
    <property type="protein sequence ID" value="SEF44739.1"/>
    <property type="molecule type" value="Genomic_DNA"/>
</dbReference>
<evidence type="ECO:0000313" key="2">
    <source>
        <dbReference type="Proteomes" id="UP000236735"/>
    </source>
</evidence>
<dbReference type="Proteomes" id="UP000236735">
    <property type="component" value="Unassembled WGS sequence"/>
</dbReference>
<evidence type="ECO:0000313" key="1">
    <source>
        <dbReference type="EMBL" id="SEF44739.1"/>
    </source>
</evidence>
<sequence>MKKIVYMIVGVMALLACQKQQSHEAEYVVQVSLGGWHSPDYTAEQVIGRIDTVSQLIPVKKVIIGWSQDKEIYRQVGDYLHDRGIRMLLWLPVFAETEEVCENTPAVDLWGQVPTNYDLAAGEGFRFNCPSDPQNAANVVAVYDSLFSDCGFDGVFIDRIRTQSFVSGVSGVLGCGCPLCVERFAAEGVDIQAVKAEFETQGDAFFSVSGYTPVEGFSFKNPVAAAFFKAKGQVVSSSVAAIADSLRSRGLEVGMDLYAPFMAPFVGQDYTILAGHADFIKPMLYRQTFAPAGMGFEYDLLRKALPAATGYPDFKMDVDFLHTQLEAMEPYSCAKYPGIEINYRPVVAPTSPEYISESLKAVLSHGFDGAVLSWNIMEAPLSHLEPLKQKDK</sequence>
<dbReference type="Gene3D" id="3.20.20.80">
    <property type="entry name" value="Glycosidases"/>
    <property type="match status" value="1"/>
</dbReference>
<dbReference type="PROSITE" id="PS51257">
    <property type="entry name" value="PROKAR_LIPOPROTEIN"/>
    <property type="match status" value="1"/>
</dbReference>
<accession>A0A1H5S2C5</accession>
<dbReference type="AlphaFoldDB" id="A0A1H5S2C5"/>
<organism evidence="1 2">
    <name type="scientific">Xylanibacter ruminicola</name>
    <name type="common">Prevotella ruminicola</name>
    <dbReference type="NCBI Taxonomy" id="839"/>
    <lineage>
        <taxon>Bacteria</taxon>
        <taxon>Pseudomonadati</taxon>
        <taxon>Bacteroidota</taxon>
        <taxon>Bacteroidia</taxon>
        <taxon>Bacteroidales</taxon>
        <taxon>Prevotellaceae</taxon>
        <taxon>Xylanibacter</taxon>
    </lineage>
</organism>
<dbReference type="RefSeq" id="WP_091767818.1">
    <property type="nucleotide sequence ID" value="NZ_FNUV01000001.1"/>
</dbReference>